<dbReference type="OrthoDB" id="10656252at2759"/>
<keyword evidence="2" id="KW-0472">Membrane</keyword>
<keyword evidence="4" id="KW-1185">Reference proteome</keyword>
<dbReference type="EMBL" id="SGPM01000019">
    <property type="protein sequence ID" value="THH32581.1"/>
    <property type="molecule type" value="Genomic_DNA"/>
</dbReference>
<evidence type="ECO:0000256" key="2">
    <source>
        <dbReference type="SAM" id="Phobius"/>
    </source>
</evidence>
<feature type="compositionally biased region" description="Low complexity" evidence="1">
    <location>
        <begin position="161"/>
        <end position="172"/>
    </location>
</feature>
<protein>
    <submittedName>
        <fullName evidence="3">Uncharacterized protein</fullName>
    </submittedName>
</protein>
<sequence>MAPMLSKIPDADAAAPPAVSNGTNIFDVLSDNPLVLWTLLVAGCLFMTGIAYLLTLVLRRYLKPAPKEDPEALKSESAAAPKSLFKMATKLSVDMSAKFKPVLEKVKATTPVTEKPFVESKGSLEPSDSEVIRDILANGAIPWVIYDPKAKVDNAVTTSPSTDETATASGETTEADITDKSHTTTLTLSESVNMGPVVHLVPDVLISPCASVQNFVDVNFHGALPDSPVVVQPISPATDYLQIPIPTSSRSKASESSISGPVVSAVTGKQFMLGILPLGKRKALGHSVGRVGQTRPFVVVPKAPMVFKTPF</sequence>
<feature type="region of interest" description="Disordered" evidence="1">
    <location>
        <begin position="156"/>
        <end position="181"/>
    </location>
</feature>
<evidence type="ECO:0000313" key="4">
    <source>
        <dbReference type="Proteomes" id="UP000308730"/>
    </source>
</evidence>
<keyword evidence="2" id="KW-1133">Transmembrane helix</keyword>
<evidence type="ECO:0000256" key="1">
    <source>
        <dbReference type="SAM" id="MobiDB-lite"/>
    </source>
</evidence>
<gene>
    <name evidence="3" type="ORF">EUX98_g1607</name>
</gene>
<evidence type="ECO:0000313" key="3">
    <source>
        <dbReference type="EMBL" id="THH32581.1"/>
    </source>
</evidence>
<name>A0A4S4N424_9APHY</name>
<reference evidence="3 4" key="1">
    <citation type="submission" date="2019-02" db="EMBL/GenBank/DDBJ databases">
        <title>Genome sequencing of the rare red list fungi Antrodiella citrinella (Flaviporus citrinellus).</title>
        <authorList>
            <person name="Buettner E."/>
            <person name="Kellner H."/>
        </authorList>
    </citation>
    <scope>NUCLEOTIDE SEQUENCE [LARGE SCALE GENOMIC DNA]</scope>
    <source>
        <strain evidence="3 4">DSM 108506</strain>
    </source>
</reference>
<comment type="caution">
    <text evidence="3">The sequence shown here is derived from an EMBL/GenBank/DDBJ whole genome shotgun (WGS) entry which is preliminary data.</text>
</comment>
<feature type="transmembrane region" description="Helical" evidence="2">
    <location>
        <begin position="34"/>
        <end position="58"/>
    </location>
</feature>
<keyword evidence="2" id="KW-0812">Transmembrane</keyword>
<dbReference type="AlphaFoldDB" id="A0A4S4N424"/>
<organism evidence="3 4">
    <name type="scientific">Antrodiella citrinella</name>
    <dbReference type="NCBI Taxonomy" id="2447956"/>
    <lineage>
        <taxon>Eukaryota</taxon>
        <taxon>Fungi</taxon>
        <taxon>Dikarya</taxon>
        <taxon>Basidiomycota</taxon>
        <taxon>Agaricomycotina</taxon>
        <taxon>Agaricomycetes</taxon>
        <taxon>Polyporales</taxon>
        <taxon>Steccherinaceae</taxon>
        <taxon>Antrodiella</taxon>
    </lineage>
</organism>
<proteinExistence type="predicted"/>
<dbReference type="Proteomes" id="UP000308730">
    <property type="component" value="Unassembled WGS sequence"/>
</dbReference>
<accession>A0A4S4N424</accession>